<dbReference type="InterPro" id="IPR004827">
    <property type="entry name" value="bZIP"/>
</dbReference>
<reference evidence="6" key="1">
    <citation type="journal article" date="2018" name="Plant J.">
        <title>The FT/FD-dependent initiation of flowering under long-day conditions in the day-neutral species Nicotiana tabacum originates from the facultative short-day ancestor N. tomentosiformis.</title>
        <authorList>
            <person name="Beinecke F.A."/>
            <person name="Grundmann L."/>
            <person name="Wiedmann D.R."/>
            <person name="Schmidt F.J."/>
            <person name="Caesar A.S."/>
            <person name="Zimmermann M."/>
            <person name="Lahme M."/>
            <person name="Twyman R.M."/>
            <person name="Prufer D."/>
            <person name="Noll G.A."/>
        </authorList>
    </citation>
    <scope>NUCLEOTIDE SEQUENCE</scope>
</reference>
<evidence type="ECO:0000259" key="5">
    <source>
        <dbReference type="PROSITE" id="PS50217"/>
    </source>
</evidence>
<dbReference type="GO" id="GO:0045893">
    <property type="term" value="P:positive regulation of DNA-templated transcription"/>
    <property type="evidence" value="ECO:0007669"/>
    <property type="project" value="InterPro"/>
</dbReference>
<dbReference type="PROSITE" id="PS50217">
    <property type="entry name" value="BZIP"/>
    <property type="match status" value="1"/>
</dbReference>
<evidence type="ECO:0000313" key="6">
    <source>
        <dbReference type="EMBL" id="AVG70951.1"/>
    </source>
</evidence>
<evidence type="ECO:0000313" key="7">
    <source>
        <dbReference type="RefSeq" id="XP_016456465.1"/>
    </source>
</evidence>
<dbReference type="OrthoDB" id="644067at2759"/>
<feature type="region of interest" description="Disordered" evidence="4">
    <location>
        <begin position="1"/>
        <end position="38"/>
    </location>
</feature>
<feature type="domain" description="BZIP" evidence="5">
    <location>
        <begin position="159"/>
        <end position="211"/>
    </location>
</feature>
<dbReference type="GO" id="GO:0003677">
    <property type="term" value="F:DNA binding"/>
    <property type="evidence" value="ECO:0007669"/>
    <property type="project" value="UniProtKB-KW"/>
</dbReference>
<sequence>MWSSTSSRGISSSSSKSSSSTSSSSSRSPFSPSNHHLNPRLKTMEEVWKDINLSSLQEHTTTYSRDHDHHHQTANFNGMILQDFLARPFATDPPPPQAASPVPATTMLNLNSVPELHFFGQNSMLHPPTPISQVPFEGLASSAANGRKRIPEIENNSVGDRRNKRMIKNRESAARSRARKQAYMNELELEVAHLLEENARLKKQQQQLRLESAAQVPKKKSLYRTSTAPF</sequence>
<keyword evidence="3" id="KW-0539">Nucleus</keyword>
<evidence type="ECO:0000256" key="4">
    <source>
        <dbReference type="SAM" id="MobiDB-lite"/>
    </source>
</evidence>
<dbReference type="KEGG" id="nta:107780437"/>
<feature type="compositionally biased region" description="Low complexity" evidence="4">
    <location>
        <begin position="1"/>
        <end position="33"/>
    </location>
</feature>
<proteinExistence type="evidence at transcript level"/>
<dbReference type="Gene3D" id="1.20.5.170">
    <property type="match status" value="1"/>
</dbReference>
<dbReference type="AlphaFoldDB" id="A0A1S3YWP4"/>
<evidence type="ECO:0000256" key="3">
    <source>
        <dbReference type="ARBA" id="ARBA00023242"/>
    </source>
</evidence>
<comment type="subcellular location">
    <subcellularLocation>
        <location evidence="1">Nucleus</location>
    </subcellularLocation>
</comment>
<keyword evidence="2" id="KW-0238">DNA-binding</keyword>
<dbReference type="PANTHER" id="PTHR22952">
    <property type="entry name" value="CAMP-RESPONSE ELEMENT BINDING PROTEIN-RELATED"/>
    <property type="match status" value="1"/>
</dbReference>
<dbReference type="GO" id="GO:0005634">
    <property type="term" value="C:nucleus"/>
    <property type="evidence" value="ECO:0000318"/>
    <property type="project" value="GO_Central"/>
</dbReference>
<dbReference type="Pfam" id="PF00170">
    <property type="entry name" value="bZIP_1"/>
    <property type="match status" value="1"/>
</dbReference>
<dbReference type="PROSITE" id="PS00036">
    <property type="entry name" value="BZIP_BASIC"/>
    <property type="match status" value="1"/>
</dbReference>
<dbReference type="EMBL" id="KY306461">
    <property type="protein sequence ID" value="AVG70951.1"/>
    <property type="molecule type" value="mRNA"/>
</dbReference>
<evidence type="ECO:0000256" key="2">
    <source>
        <dbReference type="ARBA" id="ARBA00023125"/>
    </source>
</evidence>
<organism evidence="7">
    <name type="scientific">Nicotiana tabacum</name>
    <name type="common">Common tobacco</name>
    <dbReference type="NCBI Taxonomy" id="4097"/>
    <lineage>
        <taxon>Eukaryota</taxon>
        <taxon>Viridiplantae</taxon>
        <taxon>Streptophyta</taxon>
        <taxon>Embryophyta</taxon>
        <taxon>Tracheophyta</taxon>
        <taxon>Spermatophyta</taxon>
        <taxon>Magnoliopsida</taxon>
        <taxon>eudicotyledons</taxon>
        <taxon>Gunneridae</taxon>
        <taxon>Pentapetalae</taxon>
        <taxon>asterids</taxon>
        <taxon>lamiids</taxon>
        <taxon>Solanales</taxon>
        <taxon>Solanaceae</taxon>
        <taxon>Nicotianoideae</taxon>
        <taxon>Nicotianeae</taxon>
        <taxon>Nicotiana</taxon>
    </lineage>
</organism>
<dbReference type="CDD" id="cd14707">
    <property type="entry name" value="bZIP_plant_BZIP46"/>
    <property type="match status" value="1"/>
</dbReference>
<gene>
    <name evidence="7" type="primary">LOC107780437</name>
    <name evidence="6" type="synonym">FD4</name>
</gene>
<dbReference type="STRING" id="4097.A0A1S3YWP4"/>
<dbReference type="FunFam" id="1.20.5.170:FF:000036">
    <property type="entry name" value="ABSCISIC ACID-INSENSITIVE 5-like protein 2"/>
    <property type="match status" value="1"/>
</dbReference>
<dbReference type="OMA" id="PRGNHEP"/>
<feature type="region of interest" description="Disordered" evidence="4">
    <location>
        <begin position="210"/>
        <end position="230"/>
    </location>
</feature>
<accession>A0A1S3YWP4</accession>
<dbReference type="InterPro" id="IPR043452">
    <property type="entry name" value="BZIP46-like"/>
</dbReference>
<reference evidence="7" key="2">
    <citation type="submission" date="2025-04" db="UniProtKB">
        <authorList>
            <consortium name="RefSeq"/>
        </authorList>
    </citation>
    <scope>IDENTIFICATION</scope>
</reference>
<dbReference type="RefSeq" id="XP_016456465.1">
    <property type="nucleotide sequence ID" value="XM_016600979.1"/>
</dbReference>
<dbReference type="SMART" id="SM00338">
    <property type="entry name" value="BRLZ"/>
    <property type="match status" value="1"/>
</dbReference>
<dbReference type="SUPFAM" id="SSF57959">
    <property type="entry name" value="Leucine zipper domain"/>
    <property type="match status" value="1"/>
</dbReference>
<name>A0A1S3YWP4_TOBAC</name>
<dbReference type="PaxDb" id="4097-A0A1S3YWP4"/>
<dbReference type="PANTHER" id="PTHR22952:SF490">
    <property type="entry name" value="FD3"/>
    <property type="match status" value="1"/>
</dbReference>
<protein>
    <submittedName>
        <fullName evidence="6">FD4</fullName>
    </submittedName>
    <submittedName>
        <fullName evidence="7">Protein FD-like</fullName>
    </submittedName>
</protein>
<evidence type="ECO:0000256" key="1">
    <source>
        <dbReference type="ARBA" id="ARBA00004123"/>
    </source>
</evidence>
<dbReference type="GO" id="GO:0003700">
    <property type="term" value="F:DNA-binding transcription factor activity"/>
    <property type="evidence" value="ECO:0007669"/>
    <property type="project" value="InterPro"/>
</dbReference>
<dbReference type="InterPro" id="IPR046347">
    <property type="entry name" value="bZIP_sf"/>
</dbReference>